<dbReference type="Proteomes" id="UP000009168">
    <property type="component" value="Unassembled WGS sequence"/>
</dbReference>
<feature type="transmembrane region" description="Helical" evidence="1">
    <location>
        <begin position="62"/>
        <end position="81"/>
    </location>
</feature>
<proteinExistence type="predicted"/>
<dbReference type="InParanoid" id="W7XF51"/>
<evidence type="ECO:0000313" key="2">
    <source>
        <dbReference type="EMBL" id="EWS72611.1"/>
    </source>
</evidence>
<keyword evidence="3" id="KW-1185">Reference proteome</keyword>
<dbReference type="AlphaFoldDB" id="W7XF51"/>
<sequence>MKQSQQAANQLTAALLKEGLIHILATFIMKYAGISNLGVKSSQGQLFNQISNFCLKYNSEHILVRINVLISLTLFLHHFFINQLITFQDSSLLHPFNVIPQKIRYLFILCFIYKINLQNQQKFIFIQNYNQKLQQRGVIHLNIKVINK</sequence>
<dbReference type="RefSeq" id="XP_012654894.1">
    <property type="nucleotide sequence ID" value="XM_012799440.1"/>
</dbReference>
<keyword evidence="1 2" id="KW-0812">Transmembrane</keyword>
<reference evidence="3" key="1">
    <citation type="journal article" date="2006" name="PLoS Biol.">
        <title>Macronuclear genome sequence of the ciliate Tetrahymena thermophila, a model eukaryote.</title>
        <authorList>
            <person name="Eisen J.A."/>
            <person name="Coyne R.S."/>
            <person name="Wu M."/>
            <person name="Wu D."/>
            <person name="Thiagarajan M."/>
            <person name="Wortman J.R."/>
            <person name="Badger J.H."/>
            <person name="Ren Q."/>
            <person name="Amedeo P."/>
            <person name="Jones K.M."/>
            <person name="Tallon L.J."/>
            <person name="Delcher A.L."/>
            <person name="Salzberg S.L."/>
            <person name="Silva J.C."/>
            <person name="Haas B.J."/>
            <person name="Majoros W.H."/>
            <person name="Farzad M."/>
            <person name="Carlton J.M."/>
            <person name="Smith R.K. Jr."/>
            <person name="Garg J."/>
            <person name="Pearlman R.E."/>
            <person name="Karrer K.M."/>
            <person name="Sun L."/>
            <person name="Manning G."/>
            <person name="Elde N.C."/>
            <person name="Turkewitz A.P."/>
            <person name="Asai D.J."/>
            <person name="Wilkes D.E."/>
            <person name="Wang Y."/>
            <person name="Cai H."/>
            <person name="Collins K."/>
            <person name="Stewart B.A."/>
            <person name="Lee S.R."/>
            <person name="Wilamowska K."/>
            <person name="Weinberg Z."/>
            <person name="Ruzzo W.L."/>
            <person name="Wloga D."/>
            <person name="Gaertig J."/>
            <person name="Frankel J."/>
            <person name="Tsao C.-C."/>
            <person name="Gorovsky M.A."/>
            <person name="Keeling P.J."/>
            <person name="Waller R.F."/>
            <person name="Patron N.J."/>
            <person name="Cherry J.M."/>
            <person name="Stover N.A."/>
            <person name="Krieger C.J."/>
            <person name="del Toro C."/>
            <person name="Ryder H.F."/>
            <person name="Williamson S.C."/>
            <person name="Barbeau R.A."/>
            <person name="Hamilton E.P."/>
            <person name="Orias E."/>
        </authorList>
    </citation>
    <scope>NUCLEOTIDE SEQUENCE [LARGE SCALE GENOMIC DNA]</scope>
    <source>
        <strain evidence="3">SB210</strain>
    </source>
</reference>
<dbReference type="KEGG" id="tet:TTHERM_000433479"/>
<evidence type="ECO:0000256" key="1">
    <source>
        <dbReference type="SAM" id="Phobius"/>
    </source>
</evidence>
<keyword evidence="1" id="KW-1133">Transmembrane helix</keyword>
<dbReference type="EMBL" id="GG662532">
    <property type="protein sequence ID" value="EWS72611.1"/>
    <property type="molecule type" value="Genomic_DNA"/>
</dbReference>
<evidence type="ECO:0000313" key="3">
    <source>
        <dbReference type="Proteomes" id="UP000009168"/>
    </source>
</evidence>
<organism evidence="2 3">
    <name type="scientific">Tetrahymena thermophila (strain SB210)</name>
    <dbReference type="NCBI Taxonomy" id="312017"/>
    <lineage>
        <taxon>Eukaryota</taxon>
        <taxon>Sar</taxon>
        <taxon>Alveolata</taxon>
        <taxon>Ciliophora</taxon>
        <taxon>Intramacronucleata</taxon>
        <taxon>Oligohymenophorea</taxon>
        <taxon>Hymenostomatida</taxon>
        <taxon>Tetrahymenina</taxon>
        <taxon>Tetrahymenidae</taxon>
        <taxon>Tetrahymena</taxon>
    </lineage>
</organism>
<dbReference type="GeneID" id="24438931"/>
<protein>
    <submittedName>
        <fullName evidence="2">Transmembrane protein, putative</fullName>
    </submittedName>
</protein>
<feature type="transmembrane region" description="Helical" evidence="1">
    <location>
        <begin position="101"/>
        <end position="117"/>
    </location>
</feature>
<keyword evidence="1" id="KW-0472">Membrane</keyword>
<accession>W7XF51</accession>
<gene>
    <name evidence="2" type="ORF">TTHERM_000433479</name>
</gene>
<name>W7XF51_TETTS</name>